<organism evidence="11 12">
    <name type="scientific">Sulfobacillus benefaciens</name>
    <dbReference type="NCBI Taxonomy" id="453960"/>
    <lineage>
        <taxon>Bacteria</taxon>
        <taxon>Bacillati</taxon>
        <taxon>Bacillota</taxon>
        <taxon>Clostridia</taxon>
        <taxon>Eubacteriales</taxon>
        <taxon>Clostridiales Family XVII. Incertae Sedis</taxon>
        <taxon>Sulfobacillus</taxon>
    </lineage>
</organism>
<dbReference type="Pfam" id="PF00768">
    <property type="entry name" value="Peptidase_S11"/>
    <property type="match status" value="1"/>
</dbReference>
<evidence type="ECO:0000256" key="7">
    <source>
        <dbReference type="PIRSR" id="PIRSR618044-1"/>
    </source>
</evidence>
<evidence type="ECO:0000313" key="12">
    <source>
        <dbReference type="Proteomes" id="UP000242972"/>
    </source>
</evidence>
<accession>A0A2T2XL89</accession>
<evidence type="ECO:0000256" key="2">
    <source>
        <dbReference type="ARBA" id="ARBA00022729"/>
    </source>
</evidence>
<evidence type="ECO:0000256" key="6">
    <source>
        <dbReference type="ARBA" id="ARBA00023316"/>
    </source>
</evidence>
<protein>
    <submittedName>
        <fullName evidence="11">D-alanyl-D-alanine carboxypeptidase</fullName>
    </submittedName>
</protein>
<evidence type="ECO:0000256" key="3">
    <source>
        <dbReference type="ARBA" id="ARBA00022801"/>
    </source>
</evidence>
<keyword evidence="11" id="KW-0645">Protease</keyword>
<sequence>MFLFGGMRASVVAGVIAVLIVVAAVIQFVRPVPQANAQISLSAQGQIAGTPPQLPWPANVQATLDIPGIGSFGEHGPVTPGPIGSVAKMMTAYLVLKAHPLGPYNNGPSITVTPQDAALYQQDASTQQSVMPVIAGEKLTERKLLEGLLVASGNNIATMLADWVGGNPQHFAAMMNQEAKILGMDHTHYEGPSGLNPETTSTAQDQVKLAEVAMKIPVFAEIVDMAQMTVPGQTALEYNYNYLVGHDGIVGVKTGSTLQSGGCFVFAGKRVMGNQNVMVYGGIVGQPGTKTGSQLQMSLGDGQNLLNAVSGVVASHTVIPSGEPVGTIDVPWQSNVVLQTTQPVTLLGWPGLKYSAHVSLTKLPVDVKELAAGSVVGTLTVTTGSQTVTVPVDTASSLTGPSLAWRMSRI</sequence>
<keyword evidence="5" id="KW-0573">Peptidoglycan synthesis</keyword>
<feature type="domain" description="Peptidase S11 D-alanyl-D-alanine carboxypeptidase A N-terminal" evidence="10">
    <location>
        <begin position="82"/>
        <end position="269"/>
    </location>
</feature>
<dbReference type="SUPFAM" id="SSF56601">
    <property type="entry name" value="beta-lactamase/transpeptidase-like"/>
    <property type="match status" value="1"/>
</dbReference>
<feature type="active site" description="Proton acceptor" evidence="7">
    <location>
        <position position="88"/>
    </location>
</feature>
<dbReference type="Gene3D" id="3.40.710.10">
    <property type="entry name" value="DD-peptidase/beta-lactamase superfamily"/>
    <property type="match status" value="1"/>
</dbReference>
<keyword evidence="6" id="KW-0961">Cell wall biogenesis/degradation</keyword>
<keyword evidence="11" id="KW-0121">Carboxypeptidase</keyword>
<dbReference type="PRINTS" id="PR00725">
    <property type="entry name" value="DADACBPTASE1"/>
</dbReference>
<dbReference type="InterPro" id="IPR018044">
    <property type="entry name" value="Peptidase_S11"/>
</dbReference>
<evidence type="ECO:0000256" key="5">
    <source>
        <dbReference type="ARBA" id="ARBA00022984"/>
    </source>
</evidence>
<gene>
    <name evidence="11" type="ORF">C7B46_00935</name>
</gene>
<reference evidence="11 12" key="1">
    <citation type="journal article" date="2014" name="BMC Genomics">
        <title>Comparison of environmental and isolate Sulfobacillus genomes reveals diverse carbon, sulfur, nitrogen, and hydrogen metabolisms.</title>
        <authorList>
            <person name="Justice N.B."/>
            <person name="Norman A."/>
            <person name="Brown C.T."/>
            <person name="Singh A."/>
            <person name="Thomas B.C."/>
            <person name="Banfield J.F."/>
        </authorList>
    </citation>
    <scope>NUCLEOTIDE SEQUENCE [LARGE SCALE GENOMIC DNA]</scope>
    <source>
        <strain evidence="11">AMDSBA4</strain>
    </source>
</reference>
<dbReference type="EMBL" id="PXYW01000002">
    <property type="protein sequence ID" value="PSR35266.1"/>
    <property type="molecule type" value="Genomic_DNA"/>
</dbReference>
<comment type="caution">
    <text evidence="11">The sequence shown here is derived from an EMBL/GenBank/DDBJ whole genome shotgun (WGS) entry which is preliminary data.</text>
</comment>
<evidence type="ECO:0000259" key="10">
    <source>
        <dbReference type="Pfam" id="PF00768"/>
    </source>
</evidence>
<name>A0A2T2XL89_9FIRM</name>
<keyword evidence="2" id="KW-0732">Signal</keyword>
<evidence type="ECO:0000313" key="11">
    <source>
        <dbReference type="EMBL" id="PSR35266.1"/>
    </source>
</evidence>
<comment type="similarity">
    <text evidence="1 9">Belongs to the peptidase S11 family.</text>
</comment>
<dbReference type="PANTHER" id="PTHR21581:SF33">
    <property type="entry name" value="D-ALANYL-D-ALANINE CARBOXYPEPTIDASE DACB"/>
    <property type="match status" value="1"/>
</dbReference>
<dbReference type="InterPro" id="IPR001967">
    <property type="entry name" value="Peptidase_S11_N"/>
</dbReference>
<proteinExistence type="inferred from homology"/>
<evidence type="ECO:0000256" key="4">
    <source>
        <dbReference type="ARBA" id="ARBA00022960"/>
    </source>
</evidence>
<evidence type="ECO:0000256" key="1">
    <source>
        <dbReference type="ARBA" id="ARBA00007164"/>
    </source>
</evidence>
<keyword evidence="4" id="KW-0133">Cell shape</keyword>
<keyword evidence="3" id="KW-0378">Hydrolase</keyword>
<feature type="binding site" evidence="8">
    <location>
        <position position="253"/>
    </location>
    <ligand>
        <name>substrate</name>
    </ligand>
</feature>
<dbReference type="InterPro" id="IPR012338">
    <property type="entry name" value="Beta-lactam/transpept-like"/>
</dbReference>
<dbReference type="PANTHER" id="PTHR21581">
    <property type="entry name" value="D-ALANYL-D-ALANINE CARBOXYPEPTIDASE"/>
    <property type="match status" value="1"/>
</dbReference>
<feature type="active site" description="Acyl-ester intermediate" evidence="7">
    <location>
        <position position="85"/>
    </location>
</feature>
<dbReference type="GO" id="GO:0009252">
    <property type="term" value="P:peptidoglycan biosynthetic process"/>
    <property type="evidence" value="ECO:0007669"/>
    <property type="project" value="UniProtKB-KW"/>
</dbReference>
<dbReference type="GO" id="GO:0006508">
    <property type="term" value="P:proteolysis"/>
    <property type="evidence" value="ECO:0007669"/>
    <property type="project" value="InterPro"/>
</dbReference>
<dbReference type="GO" id="GO:0071555">
    <property type="term" value="P:cell wall organization"/>
    <property type="evidence" value="ECO:0007669"/>
    <property type="project" value="UniProtKB-KW"/>
</dbReference>
<feature type="active site" evidence="7">
    <location>
        <position position="152"/>
    </location>
</feature>
<evidence type="ECO:0000256" key="8">
    <source>
        <dbReference type="PIRSR" id="PIRSR618044-2"/>
    </source>
</evidence>
<evidence type="ECO:0000256" key="9">
    <source>
        <dbReference type="RuleBase" id="RU004016"/>
    </source>
</evidence>
<dbReference type="GO" id="GO:0008360">
    <property type="term" value="P:regulation of cell shape"/>
    <property type="evidence" value="ECO:0007669"/>
    <property type="project" value="UniProtKB-KW"/>
</dbReference>
<dbReference type="Proteomes" id="UP000242972">
    <property type="component" value="Unassembled WGS sequence"/>
</dbReference>
<dbReference type="GO" id="GO:0009002">
    <property type="term" value="F:serine-type D-Ala-D-Ala carboxypeptidase activity"/>
    <property type="evidence" value="ECO:0007669"/>
    <property type="project" value="InterPro"/>
</dbReference>
<dbReference type="AlphaFoldDB" id="A0A2T2XL89"/>